<dbReference type="Pfam" id="PF00534">
    <property type="entry name" value="Glycos_transf_1"/>
    <property type="match status" value="1"/>
</dbReference>
<dbReference type="Pfam" id="PF13439">
    <property type="entry name" value="Glyco_transf_4"/>
    <property type="match status" value="1"/>
</dbReference>
<sequence>MHIAILTNEYPPHIYGGAGVHVDYLTREIARLAEDNNHTVKVLCFGEQKIAAPHLTVQGITAPVKLAAPDPHHQRLLDTLQRNIIMTAALKKADLIHCHTWYTHLAGCLLKQLLGAPLVLTTHSLEPQRPWKQEQLGSGYRVSTWLERTAYSNADGIIAVSQAMRHDVHEIYGVPLERVRVIYNGIDINTYRRTLDPAVPAYYRIDPARPFLLFVGRITHQKGIFHLLRAAGLMDPNLQVVLCASDPDTPHIGREMAARVEELKQTGRSVIWIPHFLPREDLIRLYSHATLFICPSIYEPFGLINLEAMACGTPVVAAAVGGIKEVVRDEETGLLVPFEPKGPDNPEPKDPRRYARDLAAAVNRLLAAPEVRQKMGRRARQVVEEQFSWTSVARQTLDYYATLVEAAGG</sequence>
<organism evidence="3">
    <name type="scientific">Desulfobacca acetoxidans</name>
    <dbReference type="NCBI Taxonomy" id="60893"/>
    <lineage>
        <taxon>Bacteria</taxon>
        <taxon>Pseudomonadati</taxon>
        <taxon>Thermodesulfobacteriota</taxon>
        <taxon>Desulfobaccia</taxon>
        <taxon>Desulfobaccales</taxon>
        <taxon>Desulfobaccaceae</taxon>
        <taxon>Desulfobacca</taxon>
    </lineage>
</organism>
<accession>A0A7C3ZBT6</accession>
<dbReference type="GO" id="GO:0016757">
    <property type="term" value="F:glycosyltransferase activity"/>
    <property type="evidence" value="ECO:0007669"/>
    <property type="project" value="InterPro"/>
</dbReference>
<dbReference type="AlphaFoldDB" id="A0A7C3ZBT6"/>
<dbReference type="CDD" id="cd03801">
    <property type="entry name" value="GT4_PimA-like"/>
    <property type="match status" value="1"/>
</dbReference>
<gene>
    <name evidence="3" type="primary">glgA</name>
    <name evidence="3" type="ORF">ENW96_08495</name>
</gene>
<evidence type="ECO:0000313" key="3">
    <source>
        <dbReference type="EMBL" id="HGF34412.1"/>
    </source>
</evidence>
<proteinExistence type="predicted"/>
<dbReference type="InterPro" id="IPR011875">
    <property type="entry name" value="M1P_synthase"/>
</dbReference>
<dbReference type="GO" id="GO:0009250">
    <property type="term" value="P:glucan biosynthetic process"/>
    <property type="evidence" value="ECO:0007669"/>
    <property type="project" value="InterPro"/>
</dbReference>
<dbReference type="PANTHER" id="PTHR12526">
    <property type="entry name" value="GLYCOSYLTRANSFERASE"/>
    <property type="match status" value="1"/>
</dbReference>
<dbReference type="SUPFAM" id="SSF53756">
    <property type="entry name" value="UDP-Glycosyltransferase/glycogen phosphorylase"/>
    <property type="match status" value="1"/>
</dbReference>
<comment type="caution">
    <text evidence="3">The sequence shown here is derived from an EMBL/GenBank/DDBJ whole genome shotgun (WGS) entry which is preliminary data.</text>
</comment>
<protein>
    <submittedName>
        <fullName evidence="3">Glycogen synthase</fullName>
    </submittedName>
</protein>
<feature type="domain" description="Glycosyl transferase family 1" evidence="1">
    <location>
        <begin position="205"/>
        <end position="338"/>
    </location>
</feature>
<dbReference type="InterPro" id="IPR028098">
    <property type="entry name" value="Glyco_trans_4-like_N"/>
</dbReference>
<evidence type="ECO:0000259" key="1">
    <source>
        <dbReference type="Pfam" id="PF00534"/>
    </source>
</evidence>
<dbReference type="NCBIfam" id="TIGR02149">
    <property type="entry name" value="glgA_Coryne"/>
    <property type="match status" value="1"/>
</dbReference>
<dbReference type="PANTHER" id="PTHR12526:SF590">
    <property type="entry name" value="ALPHA-MALTOSE-1-PHOSPHATE SYNTHASE"/>
    <property type="match status" value="1"/>
</dbReference>
<feature type="domain" description="Glycosyltransferase subfamily 4-like N-terminal" evidence="2">
    <location>
        <begin position="15"/>
        <end position="189"/>
    </location>
</feature>
<reference evidence="3" key="1">
    <citation type="journal article" date="2020" name="mSystems">
        <title>Genome- and Community-Level Interaction Insights into Carbon Utilization and Element Cycling Functions of Hydrothermarchaeota in Hydrothermal Sediment.</title>
        <authorList>
            <person name="Zhou Z."/>
            <person name="Liu Y."/>
            <person name="Xu W."/>
            <person name="Pan J."/>
            <person name="Luo Z.H."/>
            <person name="Li M."/>
        </authorList>
    </citation>
    <scope>NUCLEOTIDE SEQUENCE [LARGE SCALE GENOMIC DNA]</scope>
    <source>
        <strain evidence="3">SpSt-897</strain>
    </source>
</reference>
<dbReference type="InterPro" id="IPR001296">
    <property type="entry name" value="Glyco_trans_1"/>
</dbReference>
<name>A0A7C3ZBT6_9BACT</name>
<dbReference type="Gene3D" id="3.40.50.2000">
    <property type="entry name" value="Glycogen Phosphorylase B"/>
    <property type="match status" value="2"/>
</dbReference>
<evidence type="ECO:0000259" key="2">
    <source>
        <dbReference type="Pfam" id="PF13439"/>
    </source>
</evidence>
<dbReference type="EMBL" id="DTMF01000209">
    <property type="protein sequence ID" value="HGF34412.1"/>
    <property type="molecule type" value="Genomic_DNA"/>
</dbReference>